<keyword evidence="2" id="KW-1185">Reference proteome</keyword>
<accession>A0A0E0PTV2</accession>
<dbReference type="EnsemblPlants" id="ORUFI06G04070.1">
    <property type="protein sequence ID" value="ORUFI06G04070.1"/>
    <property type="gene ID" value="ORUFI06G04070"/>
</dbReference>
<proteinExistence type="predicted"/>
<dbReference type="AlphaFoldDB" id="A0A0E0PTV2"/>
<organism evidence="1 2">
    <name type="scientific">Oryza rufipogon</name>
    <name type="common">Brownbeard rice</name>
    <name type="synonym">Asian wild rice</name>
    <dbReference type="NCBI Taxonomy" id="4529"/>
    <lineage>
        <taxon>Eukaryota</taxon>
        <taxon>Viridiplantae</taxon>
        <taxon>Streptophyta</taxon>
        <taxon>Embryophyta</taxon>
        <taxon>Tracheophyta</taxon>
        <taxon>Spermatophyta</taxon>
        <taxon>Magnoliopsida</taxon>
        <taxon>Liliopsida</taxon>
        <taxon>Poales</taxon>
        <taxon>Poaceae</taxon>
        <taxon>BOP clade</taxon>
        <taxon>Oryzoideae</taxon>
        <taxon>Oryzeae</taxon>
        <taxon>Oryzinae</taxon>
        <taxon>Oryza</taxon>
    </lineage>
</organism>
<dbReference type="HOGENOM" id="CLU_1311934_0_0_1"/>
<name>A0A0E0PTV2_ORYRU</name>
<reference evidence="2" key="1">
    <citation type="submission" date="2013-06" db="EMBL/GenBank/DDBJ databases">
        <authorList>
            <person name="Zhao Q."/>
        </authorList>
    </citation>
    <scope>NUCLEOTIDE SEQUENCE</scope>
    <source>
        <strain evidence="2">cv. W1943</strain>
    </source>
</reference>
<evidence type="ECO:0000313" key="2">
    <source>
        <dbReference type="Proteomes" id="UP000008022"/>
    </source>
</evidence>
<protein>
    <submittedName>
        <fullName evidence="1">Uncharacterized protein</fullName>
    </submittedName>
</protein>
<evidence type="ECO:0000313" key="1">
    <source>
        <dbReference type="EnsemblPlants" id="ORUFI06G04070.1"/>
    </source>
</evidence>
<dbReference type="Gramene" id="ORUFI06G04070.1">
    <property type="protein sequence ID" value="ORUFI06G04070.1"/>
    <property type="gene ID" value="ORUFI06G04070"/>
</dbReference>
<sequence>MMNEAEREAVAIQLGWISDLLADTERLIASNRGYVRDLLESIDDGTCPFTFAELQDEIRDLRESRAVDAALDGIKEMLDDVRAILTRASSHGARDHKLKFRALQQMAYLTFCHSGEVRWQRICHFVLRYMDILPQTRRGEIKTAHLYKNTGTGYERVALYSDLIITFQLSKIEHNIPHRKFMINHIIYRYPRKVGNYSKCQNAQLFMHTF</sequence>
<reference evidence="1" key="2">
    <citation type="submission" date="2015-06" db="UniProtKB">
        <authorList>
            <consortium name="EnsemblPlants"/>
        </authorList>
    </citation>
    <scope>IDENTIFICATION</scope>
</reference>
<dbReference type="Proteomes" id="UP000008022">
    <property type="component" value="Unassembled WGS sequence"/>
</dbReference>